<name>A0A370L972_9HYPH</name>
<dbReference type="Gene3D" id="3.60.21.10">
    <property type="match status" value="1"/>
</dbReference>
<evidence type="ECO:0000313" key="6">
    <source>
        <dbReference type="Proteomes" id="UP000255207"/>
    </source>
</evidence>
<dbReference type="GO" id="GO:0008758">
    <property type="term" value="F:UDP-2,3-diacylglucosamine hydrolase activity"/>
    <property type="evidence" value="ECO:0007669"/>
    <property type="project" value="TreeGrafter"/>
</dbReference>
<protein>
    <submittedName>
        <fullName evidence="5">Metallophosphoesterase</fullName>
    </submittedName>
</protein>
<dbReference type="RefSeq" id="WP_114828817.1">
    <property type="nucleotide sequence ID" value="NZ_QQTO01000001.1"/>
</dbReference>
<evidence type="ECO:0000256" key="2">
    <source>
        <dbReference type="ARBA" id="ARBA00022801"/>
    </source>
</evidence>
<dbReference type="OrthoDB" id="9780884at2"/>
<dbReference type="CDD" id="cd07385">
    <property type="entry name" value="MPP_YkuE_C"/>
    <property type="match status" value="1"/>
</dbReference>
<dbReference type="SUPFAM" id="SSF56300">
    <property type="entry name" value="Metallo-dependent phosphatases"/>
    <property type="match status" value="1"/>
</dbReference>
<keyword evidence="6" id="KW-1185">Reference proteome</keyword>
<dbReference type="PANTHER" id="PTHR31302">
    <property type="entry name" value="TRANSMEMBRANE PROTEIN WITH METALLOPHOSPHOESTERASE DOMAIN-RELATED"/>
    <property type="match status" value="1"/>
</dbReference>
<evidence type="ECO:0000313" key="5">
    <source>
        <dbReference type="EMBL" id="RDJ26933.1"/>
    </source>
</evidence>
<gene>
    <name evidence="5" type="ORF">DWE98_08825</name>
</gene>
<dbReference type="GO" id="GO:0009245">
    <property type="term" value="P:lipid A biosynthetic process"/>
    <property type="evidence" value="ECO:0007669"/>
    <property type="project" value="TreeGrafter"/>
</dbReference>
<dbReference type="InterPro" id="IPR051158">
    <property type="entry name" value="Metallophosphoesterase_sf"/>
</dbReference>
<dbReference type="EMBL" id="QQTP01000003">
    <property type="protein sequence ID" value="RDJ26933.1"/>
    <property type="molecule type" value="Genomic_DNA"/>
</dbReference>
<dbReference type="Pfam" id="PF00149">
    <property type="entry name" value="Metallophos"/>
    <property type="match status" value="1"/>
</dbReference>
<keyword evidence="3" id="KW-1133">Transmembrane helix</keyword>
<feature type="transmembrane region" description="Helical" evidence="3">
    <location>
        <begin position="61"/>
        <end position="82"/>
    </location>
</feature>
<evidence type="ECO:0000256" key="3">
    <source>
        <dbReference type="SAM" id="Phobius"/>
    </source>
</evidence>
<keyword evidence="3" id="KW-0812">Transmembrane</keyword>
<evidence type="ECO:0000259" key="4">
    <source>
        <dbReference type="Pfam" id="PF00149"/>
    </source>
</evidence>
<comment type="caution">
    <text evidence="5">The sequence shown here is derived from an EMBL/GenBank/DDBJ whole genome shotgun (WGS) entry which is preliminary data.</text>
</comment>
<keyword evidence="1" id="KW-0479">Metal-binding</keyword>
<proteinExistence type="predicted"/>
<dbReference type="PANTHER" id="PTHR31302:SF31">
    <property type="entry name" value="PHOSPHODIESTERASE YAEI"/>
    <property type="match status" value="1"/>
</dbReference>
<accession>A0A370L972</accession>
<dbReference type="InterPro" id="IPR029052">
    <property type="entry name" value="Metallo-depent_PP-like"/>
</dbReference>
<dbReference type="Proteomes" id="UP000255207">
    <property type="component" value="Unassembled WGS sequence"/>
</dbReference>
<dbReference type="InterPro" id="IPR004843">
    <property type="entry name" value="Calcineurin-like_PHP"/>
</dbReference>
<dbReference type="GO" id="GO:0046872">
    <property type="term" value="F:metal ion binding"/>
    <property type="evidence" value="ECO:0007669"/>
    <property type="project" value="UniProtKB-KW"/>
</dbReference>
<feature type="domain" description="Calcineurin-like phosphoesterase" evidence="4">
    <location>
        <begin position="146"/>
        <end position="312"/>
    </location>
</feature>
<organism evidence="5 6">
    <name type="scientific">Bosea caraganae</name>
    <dbReference type="NCBI Taxonomy" id="2763117"/>
    <lineage>
        <taxon>Bacteria</taxon>
        <taxon>Pseudomonadati</taxon>
        <taxon>Pseudomonadota</taxon>
        <taxon>Alphaproteobacteria</taxon>
        <taxon>Hyphomicrobiales</taxon>
        <taxon>Boseaceae</taxon>
        <taxon>Bosea</taxon>
    </lineage>
</organism>
<dbReference type="AlphaFoldDB" id="A0A370L972"/>
<evidence type="ECO:0000256" key="1">
    <source>
        <dbReference type="ARBA" id="ARBA00022723"/>
    </source>
</evidence>
<feature type="transmembrane region" description="Helical" evidence="3">
    <location>
        <begin position="103"/>
        <end position="123"/>
    </location>
</feature>
<sequence length="372" mass="40226">MFHLIFSLPCLFVIARFLWPLSLPLSVKAATALLLLVASQYHLWSRLSSGSVFSPEFPRSIVIVFNWAFGAIVLLAVLQLALDMSTAIAFVIGRGGITIHDNIRYAMAGVAGLLSAIGVYQAVRVPPLKDVEIGIRGLPSQFDGYKILQLTDLHISRLFPAEWTRAVVARSNALGSDLIVVTGDLIDGPLAARRSDIAPLADLRAADGIYVIPGNHEYFFSYPEWMRHYARLGMRVLENGHAVLSRGGRRLVLAGVTDLSATGSGYAPPDLSAALVGAPSGAPVLLLDHQPMRAREAAKRGVSLQLSGHTHGGMIRGLDRLVARSNGGFVSGRYEVDGMTLYVNNGTGLWPGFALRLGRPSELTRITLRQTR</sequence>
<keyword evidence="2" id="KW-0378">Hydrolase</keyword>
<dbReference type="GO" id="GO:0016020">
    <property type="term" value="C:membrane"/>
    <property type="evidence" value="ECO:0007669"/>
    <property type="project" value="GOC"/>
</dbReference>
<keyword evidence="3" id="KW-0472">Membrane</keyword>
<reference evidence="6" key="1">
    <citation type="submission" date="2018-07" db="EMBL/GenBank/DDBJ databases">
        <authorList>
            <person name="Safronova V.I."/>
            <person name="Chirak E.R."/>
            <person name="Sazanova A.L."/>
        </authorList>
    </citation>
    <scope>NUCLEOTIDE SEQUENCE [LARGE SCALE GENOMIC DNA]</scope>
    <source>
        <strain evidence="6">RCAM04685</strain>
    </source>
</reference>